<dbReference type="EMBL" id="IACL01113477">
    <property type="protein sequence ID" value="LAB14415.1"/>
    <property type="molecule type" value="Transcribed_RNA"/>
</dbReference>
<sequence>MVVSAGQPLVIKARTQETVSSNPALDTKPAGNLDLVTFAQSREADTTMPFLSPCHENCKKLFRQSSGPSILIQRHPKTKQNSPNFSSIAISLIYFARSSFLLHLLHHFKPGTTFAIL</sequence>
<evidence type="ECO:0000313" key="1">
    <source>
        <dbReference type="EMBL" id="LAB14415.1"/>
    </source>
</evidence>
<name>A0A2D4L0E4_9SAUR</name>
<reference evidence="1" key="2">
    <citation type="submission" date="2017-11" db="EMBL/GenBank/DDBJ databases">
        <title>Coralsnake Venomics: Analyses of Venom Gland Transcriptomes and Proteomes of Six Brazilian Taxa.</title>
        <authorList>
            <person name="Aird S.D."/>
            <person name="Jorge da Silva N."/>
            <person name="Qiu L."/>
            <person name="Villar-Briones A."/>
            <person name="Aparecida-Saddi V."/>
            <person name="Campos-Telles M.P."/>
            <person name="Grau M."/>
            <person name="Mikheyev A.S."/>
        </authorList>
    </citation>
    <scope>NUCLEOTIDE SEQUENCE</scope>
    <source>
        <tissue evidence="1">Venom_gland</tissue>
    </source>
</reference>
<reference evidence="1" key="1">
    <citation type="submission" date="2017-07" db="EMBL/GenBank/DDBJ databases">
        <authorList>
            <person name="Mikheyev A."/>
            <person name="Grau M."/>
        </authorList>
    </citation>
    <scope>NUCLEOTIDE SEQUENCE</scope>
    <source>
        <tissue evidence="1">Venom_gland</tissue>
    </source>
</reference>
<organism evidence="1">
    <name type="scientific">Micrurus paraensis</name>
    <dbReference type="NCBI Taxonomy" id="1970185"/>
    <lineage>
        <taxon>Eukaryota</taxon>
        <taxon>Metazoa</taxon>
        <taxon>Chordata</taxon>
        <taxon>Craniata</taxon>
        <taxon>Vertebrata</taxon>
        <taxon>Euteleostomi</taxon>
        <taxon>Lepidosauria</taxon>
        <taxon>Squamata</taxon>
        <taxon>Bifurcata</taxon>
        <taxon>Unidentata</taxon>
        <taxon>Episquamata</taxon>
        <taxon>Toxicofera</taxon>
        <taxon>Serpentes</taxon>
        <taxon>Colubroidea</taxon>
        <taxon>Elapidae</taxon>
        <taxon>Elapinae</taxon>
        <taxon>Micrurus</taxon>
    </lineage>
</organism>
<accession>A0A2D4L0E4</accession>
<dbReference type="AlphaFoldDB" id="A0A2D4L0E4"/>
<proteinExistence type="predicted"/>
<protein>
    <submittedName>
        <fullName evidence="1">Uncharacterized protein</fullName>
    </submittedName>
</protein>